<dbReference type="AlphaFoldDB" id="A0A0G1RLK0"/>
<dbReference type="GO" id="GO:0006351">
    <property type="term" value="P:DNA-templated transcription"/>
    <property type="evidence" value="ECO:0007669"/>
    <property type="project" value="TreeGrafter"/>
</dbReference>
<protein>
    <submittedName>
        <fullName evidence="2">Transcriptional regulator, PaaX family</fullName>
    </submittedName>
</protein>
<dbReference type="Proteomes" id="UP000034107">
    <property type="component" value="Unassembled WGS sequence"/>
</dbReference>
<gene>
    <name evidence="2" type="ORF">UX31_C0011G0002</name>
</gene>
<name>A0A0G1RLK0_9BACT</name>
<comment type="caution">
    <text evidence="2">The sequence shown here is derived from an EMBL/GenBank/DDBJ whole genome shotgun (WGS) entry which is preliminary data.</text>
</comment>
<sequence length="185" mass="22177">MISISKIKYKGYSAEFIPNLIRDLFEIGADVSFRLRHKKWRTHNLKNSRLSGAKLYNNLNNLKYRGLIVKDNDGYYKFTDAGLRWSQKTVKKYFKPVRPKWDKKWRLVIFDIPKELHAQRVRFSEKLKTMGFFTLQKSVFIYPYDCYAEISEIGRKWKISDYIDLLTVDNPGFKESELYNFFDLT</sequence>
<feature type="domain" description="Transcriptional repressor PaaX-like central Cas2-like" evidence="1">
    <location>
        <begin position="99"/>
        <end position="176"/>
    </location>
</feature>
<evidence type="ECO:0000313" key="2">
    <source>
        <dbReference type="EMBL" id="KKU21810.1"/>
    </source>
</evidence>
<dbReference type="SUPFAM" id="SSF143430">
    <property type="entry name" value="TTP0101/SSO1404-like"/>
    <property type="match status" value="1"/>
</dbReference>
<reference evidence="2 3" key="1">
    <citation type="journal article" date="2015" name="Nature">
        <title>rRNA introns, odd ribosomes, and small enigmatic genomes across a large radiation of phyla.</title>
        <authorList>
            <person name="Brown C.T."/>
            <person name="Hug L.A."/>
            <person name="Thomas B.C."/>
            <person name="Sharon I."/>
            <person name="Castelle C.J."/>
            <person name="Singh A."/>
            <person name="Wilkins M.J."/>
            <person name="Williams K.H."/>
            <person name="Banfield J.F."/>
        </authorList>
    </citation>
    <scope>NUCLEOTIDE SEQUENCE [LARGE SCALE GENOMIC DNA]</scope>
</reference>
<accession>A0A0G1RLK0</accession>
<evidence type="ECO:0000259" key="1">
    <source>
        <dbReference type="Pfam" id="PF20803"/>
    </source>
</evidence>
<dbReference type="PANTHER" id="PTHR30319:SF1">
    <property type="entry name" value="TRANSCRIPTIONAL REPRESSOR PAAX"/>
    <property type="match status" value="1"/>
</dbReference>
<dbReference type="Gene3D" id="3.30.70.2650">
    <property type="match status" value="1"/>
</dbReference>
<dbReference type="EMBL" id="LCLS01000011">
    <property type="protein sequence ID" value="KKU21810.1"/>
    <property type="molecule type" value="Genomic_DNA"/>
</dbReference>
<proteinExistence type="predicted"/>
<dbReference type="Pfam" id="PF20803">
    <property type="entry name" value="PaaX_M"/>
    <property type="match status" value="1"/>
</dbReference>
<organism evidence="2 3">
    <name type="scientific">Candidatus Nomurabacteria bacterium GW2011_GWA1_46_11</name>
    <dbReference type="NCBI Taxonomy" id="1618732"/>
    <lineage>
        <taxon>Bacteria</taxon>
        <taxon>Candidatus Nomuraibacteriota</taxon>
    </lineage>
</organism>
<dbReference type="PANTHER" id="PTHR30319">
    <property type="entry name" value="PHENYLACETIC ACID REGULATOR-RELATED TRANSCRIPTIONAL REPRESSOR"/>
    <property type="match status" value="1"/>
</dbReference>
<dbReference type="InterPro" id="IPR048846">
    <property type="entry name" value="PaaX-like_central"/>
</dbReference>
<evidence type="ECO:0000313" key="3">
    <source>
        <dbReference type="Proteomes" id="UP000034107"/>
    </source>
</evidence>